<accession>A0A1I0A915</accession>
<feature type="domain" description="AMP-binding enzyme C-terminal" evidence="2">
    <location>
        <begin position="439"/>
        <end position="505"/>
    </location>
</feature>
<dbReference type="Pfam" id="PF00501">
    <property type="entry name" value="AMP-binding"/>
    <property type="match status" value="1"/>
</dbReference>
<sequence>MVKTFNQMYIGFLQNEKDCERVVLRFNEQKVTIKEFAARVEEIMKHLIKLGVREGTGVGYSLVNHIDILPLFIAVSRLGGYTFPLFTGFPAKYKMTSYQMAQVSVVITNQVQAKELEEAGEELGYKPKIAVIEEDTEFPSIFGKAEEEIDVAWYMADPLKEDIPLLIGLSSGTTGIPKMVAMSQKNIGSEVIVMMGMQDITSDKMGVKNENLGKMVAFPFSTSVMLVILGMLFSKQIICFTDDMSPDNFLKMAEKTESSCITCPPAYFESLLLLKDTGSYDLSKIQGIEGGMDFISASLIRRMKEFLPNLKTYGGGYGLVETCNVYMIKILDVNKEDVEDTAKYELVDLADNVIKVLDEEGNPVADGEIGEIYVKGPNVVAGYMETPVKVKERFPDGWLKTGDIAMKINDKTVNLLGREKFFIKRGGKSISPIMVQAEINKTPGVKDAAVVGVPHPLFGEMIWAFVVKKDNADVSIKEIKQTCKKELPYYMLPDQITFIDEIPKKSGVGKVDFETIRKMGAEQLNKILSGK</sequence>
<name>A0A1I0A915_9FIRM</name>
<evidence type="ECO:0000259" key="2">
    <source>
        <dbReference type="Pfam" id="PF13193"/>
    </source>
</evidence>
<dbReference type="PANTHER" id="PTHR24096:SF267">
    <property type="entry name" value="MALONATE--COA LIGASE ACSF3, MITOCHONDRIAL"/>
    <property type="match status" value="1"/>
</dbReference>
<dbReference type="RefSeq" id="WP_092476871.1">
    <property type="nucleotide sequence ID" value="NZ_FOHN01000005.1"/>
</dbReference>
<dbReference type="InterPro" id="IPR025110">
    <property type="entry name" value="AMP-bd_C"/>
</dbReference>
<dbReference type="Gene3D" id="3.40.50.12780">
    <property type="entry name" value="N-terminal domain of ligase-like"/>
    <property type="match status" value="1"/>
</dbReference>
<dbReference type="PANTHER" id="PTHR24096">
    <property type="entry name" value="LONG-CHAIN-FATTY-ACID--COA LIGASE"/>
    <property type="match status" value="1"/>
</dbReference>
<dbReference type="Gene3D" id="3.30.300.30">
    <property type="match status" value="1"/>
</dbReference>
<gene>
    <name evidence="3" type="ORF">SAMN04487772_10520</name>
</gene>
<dbReference type="PROSITE" id="PS00455">
    <property type="entry name" value="AMP_BINDING"/>
    <property type="match status" value="1"/>
</dbReference>
<dbReference type="CDD" id="cd04433">
    <property type="entry name" value="AFD_class_I"/>
    <property type="match status" value="1"/>
</dbReference>
<protein>
    <submittedName>
        <fullName evidence="3">Acyl-CoA synthetase (AMP-forming)/AMP-acid ligase II</fullName>
    </submittedName>
</protein>
<proteinExistence type="predicted"/>
<evidence type="ECO:0000313" key="4">
    <source>
        <dbReference type="Proteomes" id="UP000199800"/>
    </source>
</evidence>
<dbReference type="InterPro" id="IPR042099">
    <property type="entry name" value="ANL_N_sf"/>
</dbReference>
<dbReference type="SUPFAM" id="SSF56801">
    <property type="entry name" value="Acetyl-CoA synthetase-like"/>
    <property type="match status" value="1"/>
</dbReference>
<keyword evidence="4" id="KW-1185">Reference proteome</keyword>
<dbReference type="OrthoDB" id="9803968at2"/>
<keyword evidence="3" id="KW-0436">Ligase</keyword>
<organism evidence="3 4">
    <name type="scientific">[Clostridium] polysaccharolyticum</name>
    <dbReference type="NCBI Taxonomy" id="29364"/>
    <lineage>
        <taxon>Bacteria</taxon>
        <taxon>Bacillati</taxon>
        <taxon>Bacillota</taxon>
        <taxon>Clostridia</taxon>
        <taxon>Lachnospirales</taxon>
        <taxon>Lachnospiraceae</taxon>
    </lineage>
</organism>
<reference evidence="3 4" key="1">
    <citation type="submission" date="2016-10" db="EMBL/GenBank/DDBJ databases">
        <authorList>
            <person name="de Groot N.N."/>
        </authorList>
    </citation>
    <scope>NUCLEOTIDE SEQUENCE [LARGE SCALE GENOMIC DNA]</scope>
    <source>
        <strain evidence="3 4">DSM 1801</strain>
    </source>
</reference>
<dbReference type="STRING" id="29364.SAMN04487772_10520"/>
<evidence type="ECO:0000259" key="1">
    <source>
        <dbReference type="Pfam" id="PF00501"/>
    </source>
</evidence>
<dbReference type="InterPro" id="IPR000873">
    <property type="entry name" value="AMP-dep_synth/lig_dom"/>
</dbReference>
<dbReference type="AlphaFoldDB" id="A0A1I0A915"/>
<evidence type="ECO:0000313" key="3">
    <source>
        <dbReference type="EMBL" id="SES90496.1"/>
    </source>
</evidence>
<dbReference type="Proteomes" id="UP000199800">
    <property type="component" value="Unassembled WGS sequence"/>
</dbReference>
<feature type="domain" description="AMP-dependent synthetase/ligase" evidence="1">
    <location>
        <begin position="14"/>
        <end position="383"/>
    </location>
</feature>
<dbReference type="EMBL" id="FOHN01000005">
    <property type="protein sequence ID" value="SES90496.1"/>
    <property type="molecule type" value="Genomic_DNA"/>
</dbReference>
<dbReference type="Pfam" id="PF13193">
    <property type="entry name" value="AMP-binding_C"/>
    <property type="match status" value="1"/>
</dbReference>
<dbReference type="InterPro" id="IPR045851">
    <property type="entry name" value="AMP-bd_C_sf"/>
</dbReference>
<dbReference type="GO" id="GO:0016405">
    <property type="term" value="F:CoA-ligase activity"/>
    <property type="evidence" value="ECO:0007669"/>
    <property type="project" value="TreeGrafter"/>
</dbReference>
<dbReference type="InterPro" id="IPR020845">
    <property type="entry name" value="AMP-binding_CS"/>
</dbReference>